<keyword evidence="9" id="KW-0007">Acetylation</keyword>
<keyword evidence="6" id="KW-1017">Isopeptide bond</keyword>
<keyword evidence="8" id="KW-0832">Ubl conjugation</keyword>
<evidence type="ECO:0000313" key="16">
    <source>
        <dbReference type="EnsemblMetazoa" id="GAUT016587-PA"/>
    </source>
</evidence>
<dbReference type="GO" id="GO:0030016">
    <property type="term" value="C:myofibril"/>
    <property type="evidence" value="ECO:0007669"/>
    <property type="project" value="UniProtKB-SubCell"/>
</dbReference>
<evidence type="ECO:0000256" key="3">
    <source>
        <dbReference type="ARBA" id="ARBA00004544"/>
    </source>
</evidence>
<keyword evidence="10" id="KW-0175">Coiled coil</keyword>
<dbReference type="PANTHER" id="PTHR13034">
    <property type="entry name" value="DYNACTIN P62 SUBUNIT"/>
    <property type="match status" value="1"/>
</dbReference>
<dbReference type="VEuPathDB" id="VectorBase:GAUT016587"/>
<evidence type="ECO:0000256" key="14">
    <source>
        <dbReference type="ARBA" id="ARBA00093507"/>
    </source>
</evidence>
<evidence type="ECO:0000256" key="2">
    <source>
        <dbReference type="ARBA" id="ARBA00004529"/>
    </source>
</evidence>
<dbReference type="Pfam" id="PF05502">
    <property type="entry name" value="Dynactin_p62"/>
    <property type="match status" value="2"/>
</dbReference>
<name>A0A1A9UV27_GLOAU</name>
<dbReference type="PANTHER" id="PTHR13034:SF2">
    <property type="entry name" value="DYNACTIN SUBUNIT 4"/>
    <property type="match status" value="1"/>
</dbReference>
<comment type="subcellular location">
    <subcellularLocation>
        <location evidence="3">Cytoplasm</location>
        <location evidence="3">Cell cortex</location>
    </subcellularLocation>
    <subcellularLocation>
        <location evidence="1">Cytoplasm</location>
        <location evidence="1">Cytoskeleton</location>
        <location evidence="1">Microtubule organizing center</location>
        <location evidence="1">Centrosome</location>
    </subcellularLocation>
    <subcellularLocation>
        <location evidence="2">Cytoplasm</location>
        <location evidence="2">Cytoskeleton</location>
        <location evidence="2">Stress fiber</location>
    </subcellularLocation>
    <subcellularLocation>
        <location evidence="4">Cytoplasm</location>
        <location evidence="4">Myofibril</location>
    </subcellularLocation>
</comment>
<evidence type="ECO:0000256" key="7">
    <source>
        <dbReference type="ARBA" id="ARBA00022553"/>
    </source>
</evidence>
<dbReference type="InterPro" id="IPR008603">
    <property type="entry name" value="DCTN4"/>
</dbReference>
<dbReference type="GO" id="GO:0005938">
    <property type="term" value="C:cell cortex"/>
    <property type="evidence" value="ECO:0007669"/>
    <property type="project" value="UniProtKB-SubCell"/>
</dbReference>
<feature type="region of interest" description="Disordered" evidence="15">
    <location>
        <begin position="877"/>
        <end position="897"/>
    </location>
</feature>
<evidence type="ECO:0000256" key="12">
    <source>
        <dbReference type="ARBA" id="ARBA00034776"/>
    </source>
</evidence>
<evidence type="ECO:0000313" key="17">
    <source>
        <dbReference type="Proteomes" id="UP000078200"/>
    </source>
</evidence>
<evidence type="ECO:0000256" key="5">
    <source>
        <dbReference type="ARBA" id="ARBA00022490"/>
    </source>
</evidence>
<evidence type="ECO:0000256" key="4">
    <source>
        <dbReference type="ARBA" id="ARBA00004657"/>
    </source>
</evidence>
<evidence type="ECO:0000256" key="11">
    <source>
        <dbReference type="ARBA" id="ARBA00023212"/>
    </source>
</evidence>
<dbReference type="GO" id="GO:0005869">
    <property type="term" value="C:dynactin complex"/>
    <property type="evidence" value="ECO:0007669"/>
    <property type="project" value="InterPro"/>
</dbReference>
<evidence type="ECO:0000256" key="13">
    <source>
        <dbReference type="ARBA" id="ARBA00034864"/>
    </source>
</evidence>
<keyword evidence="11" id="KW-0206">Cytoskeleton</keyword>
<comment type="similarity">
    <text evidence="12">Belongs to the dynactin subunit 4 family.</text>
</comment>
<evidence type="ECO:0000256" key="1">
    <source>
        <dbReference type="ARBA" id="ARBA00004300"/>
    </source>
</evidence>
<evidence type="ECO:0000256" key="8">
    <source>
        <dbReference type="ARBA" id="ARBA00022843"/>
    </source>
</evidence>
<dbReference type="Proteomes" id="UP000078200">
    <property type="component" value="Unassembled WGS sequence"/>
</dbReference>
<dbReference type="AlphaFoldDB" id="A0A1A9UV27"/>
<proteinExistence type="inferred from homology"/>
<feature type="compositionally biased region" description="Basic and acidic residues" evidence="15">
    <location>
        <begin position="885"/>
        <end position="897"/>
    </location>
</feature>
<evidence type="ECO:0000256" key="9">
    <source>
        <dbReference type="ARBA" id="ARBA00022990"/>
    </source>
</evidence>
<keyword evidence="17" id="KW-1185">Reference proteome</keyword>
<reference evidence="16" key="1">
    <citation type="submission" date="2020-05" db="UniProtKB">
        <authorList>
            <consortium name="EnsemblMetazoa"/>
        </authorList>
    </citation>
    <scope>IDENTIFICATION</scope>
    <source>
        <strain evidence="16">TTRI</strain>
    </source>
</reference>
<evidence type="ECO:0000256" key="6">
    <source>
        <dbReference type="ARBA" id="ARBA00022499"/>
    </source>
</evidence>
<keyword evidence="5" id="KW-0963">Cytoplasm</keyword>
<comment type="subunit">
    <text evidence="14">Subunit of dynactin, a multiprotein complex part of a tripartite complex with dynein and a adapter, such as BICDL1, BICD2 or HOOK3. The dynactin complex is built around ACTR1A/ACTB filament and consists of an actin-related filament composed of a shoulder domain, a pointed end and a barbed end. Its length is defined by its flexible shoulder domain. The soulder is composed of 2 DCTN1 subunits, 4 DCTN2 and 2 DCTN3. The 4 DCNT2 (via N-terminus) bind the ACTR1A filament and act as molecular rulers to determine the length. The pointed end is important for binding dynein-dynactin cargo adapters. Consists of 4 subunits: ACTR10, DCNT4, DCTN5 and DCTN6. The barbed end is composed of a CAPZA1:CAPZB heterodimers, which binds ACTR1A/ACTB filament and dynactin and stabilizes dynactin. Interacts with ATP7B, but not ATP7A, in a copper-dependent manner. Interacts with ANK2; this interaction is required for localization at costameres. Interacts with N4BP2L1.</text>
</comment>
<organism evidence="16 17">
    <name type="scientific">Glossina austeni</name>
    <name type="common">Savannah tsetse fly</name>
    <dbReference type="NCBI Taxonomy" id="7395"/>
    <lineage>
        <taxon>Eukaryota</taxon>
        <taxon>Metazoa</taxon>
        <taxon>Ecdysozoa</taxon>
        <taxon>Arthropoda</taxon>
        <taxon>Hexapoda</taxon>
        <taxon>Insecta</taxon>
        <taxon>Pterygota</taxon>
        <taxon>Neoptera</taxon>
        <taxon>Endopterygota</taxon>
        <taxon>Diptera</taxon>
        <taxon>Brachycera</taxon>
        <taxon>Muscomorpha</taxon>
        <taxon>Hippoboscoidea</taxon>
        <taxon>Glossinidae</taxon>
        <taxon>Glossina</taxon>
    </lineage>
</organism>
<dbReference type="GO" id="GO:0005813">
    <property type="term" value="C:centrosome"/>
    <property type="evidence" value="ECO:0007669"/>
    <property type="project" value="UniProtKB-SubCell"/>
</dbReference>
<sequence length="897" mass="103225">MANFMQDSVVKYACSCGILNPISKLFFCRHCPNLRCGFCVCHEVDSHFCSNCLENIPSSEVRHKKNCCASCFDCPCCQNTLSPRATSVIVPKKVEESDSDSAKGESSKVITKKMYYLSCLACRWTSRDVGIPDQVVATGAWPENECAYQTRFNALSEYYQAVVQQDKQEKQEYLRRKAPMSHKFPSLTDRTGLTVSIIRRQMGWSDKNTQKAKPVNIAASQQFDDVGELPEAIFTENINLRNITSIKQRHNQPSEQPFDISKLYPQRRCMWIKRSLRCRQCEHNVIKPEYHPTSIKYRIQLFASYHVPDVLLVKCEQLLQPGQLNAVILKLSNPTMHDMVIKIADLPSLADNQSGKMTEDFKRLCSIKDTSLSAGNAMDSLKSLTGSSSLTGPSSLSGSSLIRHSFIYEEPRAVKQVVNSKLLPLDKAFTLNLRDDSKEFDEETQTQMEESKFIVWRKANKVLLRLNFIPHSDLKNCDDVYLGFNMLYTYVNTVTITPEKKEPTIHDLNCRAILRPSIDISTALRDDFKRLASRNFFICFSYRFGLQCERTDLDLDLRELFRERDREGLPLAPDRRDPLLECLEPLLECLEPLLECLEPLLECLKPLRECLEPLLERLEPLLERLEPLLERLELLLERLEPLLERLEPLLERLEPLLERREPLLERLEPLLERLEPLLERLESLDPLYERLEPLLDRSEPLRECLEPLYERLEALPGLESGDIDRERLRELFRLEPLRDCLEPERLRWTLSFGVFPLGDGTHKGDLLQLRDLVVPRTFGEIDLAFELCDRDLDRDFDNSRCPLELSELDREELRDLDLDGSFVSFDSPGFSDDMLELRDGDLESDLGLSLRSFILPSLSSDTDLERDRNLCCFSSSACGDGGSPSEEREPDLDRDLL</sequence>
<dbReference type="GO" id="GO:0001725">
    <property type="term" value="C:stress fiber"/>
    <property type="evidence" value="ECO:0007669"/>
    <property type="project" value="UniProtKB-SubCell"/>
</dbReference>
<dbReference type="EnsemblMetazoa" id="GAUT016587-RA">
    <property type="protein sequence ID" value="GAUT016587-PA"/>
    <property type="gene ID" value="GAUT016587"/>
</dbReference>
<evidence type="ECO:0000256" key="10">
    <source>
        <dbReference type="ARBA" id="ARBA00023054"/>
    </source>
</evidence>
<evidence type="ECO:0000256" key="15">
    <source>
        <dbReference type="SAM" id="MobiDB-lite"/>
    </source>
</evidence>
<keyword evidence="7" id="KW-0597">Phosphoprotein</keyword>
<protein>
    <recommendedName>
        <fullName evidence="13">Dynactin subunit 4</fullName>
    </recommendedName>
</protein>
<accession>A0A1A9UV27</accession>
<dbReference type="STRING" id="7395.A0A1A9UV27"/>